<protein>
    <submittedName>
        <fullName evidence="2">Uncharacterized protein</fullName>
    </submittedName>
</protein>
<keyword evidence="3" id="KW-1185">Reference proteome</keyword>
<proteinExistence type="predicted"/>
<evidence type="ECO:0000313" key="3">
    <source>
        <dbReference type="Proteomes" id="UP001144280"/>
    </source>
</evidence>
<comment type="caution">
    <text evidence="2">The sequence shown here is derived from an EMBL/GenBank/DDBJ whole genome shotgun (WGS) entry which is preliminary data.</text>
</comment>
<evidence type="ECO:0000256" key="1">
    <source>
        <dbReference type="SAM" id="MobiDB-lite"/>
    </source>
</evidence>
<sequence length="106" mass="10737">MPPFQNVTPGRSVAVHTVGEVASTFSASSGATVPSARVRIRPSAAPTERRYDALSSAIGSTLAANALVATRNVSEPPCPAVAWPPHPANTSTAAAAAPSLHLTPEI</sequence>
<organism evidence="2 3">
    <name type="scientific">Phytohabitans aurantiacus</name>
    <dbReference type="NCBI Taxonomy" id="3016789"/>
    <lineage>
        <taxon>Bacteria</taxon>
        <taxon>Bacillati</taxon>
        <taxon>Actinomycetota</taxon>
        <taxon>Actinomycetes</taxon>
        <taxon>Micromonosporales</taxon>
        <taxon>Micromonosporaceae</taxon>
    </lineage>
</organism>
<feature type="compositionally biased region" description="Low complexity" evidence="1">
    <location>
        <begin position="88"/>
        <end position="106"/>
    </location>
</feature>
<dbReference type="Proteomes" id="UP001144280">
    <property type="component" value="Unassembled WGS sequence"/>
</dbReference>
<feature type="region of interest" description="Disordered" evidence="1">
    <location>
        <begin position="85"/>
        <end position="106"/>
    </location>
</feature>
<gene>
    <name evidence="2" type="ORF">Pa4123_88910</name>
</gene>
<reference evidence="2" key="1">
    <citation type="submission" date="2022-12" db="EMBL/GenBank/DDBJ databases">
        <title>New Phytohabitans aurantiacus sp. RD004123 nov., an actinomycete isolated from soil.</title>
        <authorList>
            <person name="Triningsih D.W."/>
            <person name="Harunari E."/>
            <person name="Igarashi Y."/>
        </authorList>
    </citation>
    <scope>NUCLEOTIDE SEQUENCE</scope>
    <source>
        <strain evidence="2">RD004123</strain>
    </source>
</reference>
<dbReference type="EMBL" id="BSDI01000091">
    <property type="protein sequence ID" value="GLI03613.1"/>
    <property type="molecule type" value="Genomic_DNA"/>
</dbReference>
<evidence type="ECO:0000313" key="2">
    <source>
        <dbReference type="EMBL" id="GLI03613.1"/>
    </source>
</evidence>
<name>A0ABQ5RB25_9ACTN</name>
<accession>A0ABQ5RB25</accession>